<name>A0ABU9MWU9_9GAMM</name>
<comment type="caution">
    <text evidence="2">The sequence shown here is derived from an EMBL/GenBank/DDBJ whole genome shotgun (WGS) entry which is preliminary data.</text>
</comment>
<keyword evidence="3" id="KW-1185">Reference proteome</keyword>
<dbReference type="Proteomes" id="UP001447008">
    <property type="component" value="Unassembled WGS sequence"/>
</dbReference>
<organism evidence="2 3">
    <name type="scientific">Pseudoalteromonas qingdaonensis</name>
    <dbReference type="NCBI Taxonomy" id="3131913"/>
    <lineage>
        <taxon>Bacteria</taxon>
        <taxon>Pseudomonadati</taxon>
        <taxon>Pseudomonadota</taxon>
        <taxon>Gammaproteobacteria</taxon>
        <taxon>Alteromonadales</taxon>
        <taxon>Pseudoalteromonadaceae</taxon>
        <taxon>Pseudoalteromonas</taxon>
    </lineage>
</organism>
<evidence type="ECO:0000256" key="1">
    <source>
        <dbReference type="SAM" id="SignalP"/>
    </source>
</evidence>
<feature type="signal peptide" evidence="1">
    <location>
        <begin position="1"/>
        <end position="24"/>
    </location>
</feature>
<feature type="chain" id="PRO_5047103486" evidence="1">
    <location>
        <begin position="25"/>
        <end position="120"/>
    </location>
</feature>
<proteinExistence type="predicted"/>
<dbReference type="InterPro" id="IPR022193">
    <property type="entry name" value="DUF3718"/>
</dbReference>
<protein>
    <submittedName>
        <fullName evidence="2">DUF3718 domain-containing protein</fullName>
    </submittedName>
</protein>
<evidence type="ECO:0000313" key="2">
    <source>
        <dbReference type="EMBL" id="MEM0514433.1"/>
    </source>
</evidence>
<reference evidence="2 3" key="1">
    <citation type="submission" date="2024-03" db="EMBL/GenBank/DDBJ databases">
        <title>Pseudoalteromonas qingdaonensis sp. nov., isolated from the intestines of marine benthic organisms.</title>
        <authorList>
            <person name="Lin X."/>
            <person name="Fang S."/>
            <person name="Hu X."/>
        </authorList>
    </citation>
    <scope>NUCLEOTIDE SEQUENCE [LARGE SCALE GENOMIC DNA]</scope>
    <source>
        <strain evidence="2 3">YIC-827</strain>
    </source>
</reference>
<keyword evidence="1" id="KW-0732">Signal</keyword>
<evidence type="ECO:0000313" key="3">
    <source>
        <dbReference type="Proteomes" id="UP001447008"/>
    </source>
</evidence>
<accession>A0ABU9MWU9</accession>
<dbReference type="EMBL" id="JBCGCU010000002">
    <property type="protein sequence ID" value="MEM0514433.1"/>
    <property type="molecule type" value="Genomic_DNA"/>
</dbReference>
<sequence>MKRTTLLGTAGVLLLGSLSSHAMANEQFVAADNTVGTQLCMAITKDNPFKMAQAMEKHNIPRHRLTQRLSCNDLSVREFASLYGFERSLQKLRLSPLTETSIHDLAKVHGDTILVVSGSK</sequence>
<dbReference type="Pfam" id="PF12514">
    <property type="entry name" value="DUF3718"/>
    <property type="match status" value="1"/>
</dbReference>
<gene>
    <name evidence="2" type="ORF">WCN91_03105</name>
</gene>
<dbReference type="RefSeq" id="WP_342676177.1">
    <property type="nucleotide sequence ID" value="NZ_JBCGCU010000002.1"/>
</dbReference>